<comment type="caution">
    <text evidence="2">The sequence shown here is derived from an EMBL/GenBank/DDBJ whole genome shotgun (WGS) entry which is preliminary data.</text>
</comment>
<name>V5FCG5_BYSSN</name>
<accession>V5FCG5</accession>
<sequence length="156" mass="17213">MTGGGFFWSNLDPKRHEGRVPRLWSRGGAIDVDAQGSTRWIEGVLVAFRAPLRARAESLRASKGGVGGQQPLISSQCPAPRRAAPSPVSGRGEERTSYQKTAATVVWDVGEMLRERIICELLSTRSPEWEGISPEKTPLQTLWYGPAVERNSQDRQ</sequence>
<evidence type="ECO:0000313" key="2">
    <source>
        <dbReference type="EMBL" id="GAD94654.1"/>
    </source>
</evidence>
<dbReference type="Proteomes" id="UP000018001">
    <property type="component" value="Unassembled WGS sequence"/>
</dbReference>
<protein>
    <submittedName>
        <fullName evidence="2">Uncharacterized protein</fullName>
    </submittedName>
</protein>
<reference evidence="3" key="1">
    <citation type="journal article" date="2014" name="Genome Announc.">
        <title>Draft genome sequence of the formaldehyde-resistant fungus Byssochlamys spectabilis No. 5 (anamorph Paecilomyces variotii No. 5) (NBRC109023).</title>
        <authorList>
            <person name="Oka T."/>
            <person name="Ekino K."/>
            <person name="Fukuda K."/>
            <person name="Nomura Y."/>
        </authorList>
    </citation>
    <scope>NUCLEOTIDE SEQUENCE [LARGE SCALE GENOMIC DNA]</scope>
    <source>
        <strain evidence="3">No. 5 / NBRC 109023</strain>
    </source>
</reference>
<dbReference type="AlphaFoldDB" id="V5FCG5"/>
<organism evidence="2 3">
    <name type="scientific">Byssochlamys spectabilis (strain No. 5 / NBRC 109023)</name>
    <name type="common">Paecilomyces variotii</name>
    <dbReference type="NCBI Taxonomy" id="1356009"/>
    <lineage>
        <taxon>Eukaryota</taxon>
        <taxon>Fungi</taxon>
        <taxon>Dikarya</taxon>
        <taxon>Ascomycota</taxon>
        <taxon>Pezizomycotina</taxon>
        <taxon>Eurotiomycetes</taxon>
        <taxon>Eurotiomycetidae</taxon>
        <taxon>Eurotiales</taxon>
        <taxon>Thermoascaceae</taxon>
        <taxon>Paecilomyces</taxon>
    </lineage>
</organism>
<keyword evidence="3" id="KW-1185">Reference proteome</keyword>
<feature type="compositionally biased region" description="Low complexity" evidence="1">
    <location>
        <begin position="74"/>
        <end position="90"/>
    </location>
</feature>
<gene>
    <name evidence="2" type="ORF">PVAR5_3283</name>
</gene>
<feature type="region of interest" description="Disordered" evidence="1">
    <location>
        <begin position="59"/>
        <end position="98"/>
    </location>
</feature>
<dbReference type="HOGENOM" id="CLU_1686313_0_0_1"/>
<proteinExistence type="predicted"/>
<evidence type="ECO:0000313" key="3">
    <source>
        <dbReference type="Proteomes" id="UP000018001"/>
    </source>
</evidence>
<dbReference type="EMBL" id="BAUL01000098">
    <property type="protein sequence ID" value="GAD94654.1"/>
    <property type="molecule type" value="Genomic_DNA"/>
</dbReference>
<evidence type="ECO:0000256" key="1">
    <source>
        <dbReference type="SAM" id="MobiDB-lite"/>
    </source>
</evidence>
<dbReference type="InParanoid" id="V5FCG5"/>